<evidence type="ECO:0000256" key="2">
    <source>
        <dbReference type="PIRSR" id="PIRSR640198-2"/>
    </source>
</evidence>
<dbReference type="Pfam" id="PF02661">
    <property type="entry name" value="Fic"/>
    <property type="match status" value="1"/>
</dbReference>
<protein>
    <submittedName>
        <fullName evidence="4">Fic family protein</fullName>
    </submittedName>
</protein>
<dbReference type="PANTHER" id="PTHR13504:SF38">
    <property type="entry name" value="FIDO DOMAIN-CONTAINING PROTEIN"/>
    <property type="match status" value="1"/>
</dbReference>
<feature type="active site" evidence="1">
    <location>
        <position position="314"/>
    </location>
</feature>
<dbReference type="Gene3D" id="1.10.3290.10">
    <property type="entry name" value="Fido-like domain"/>
    <property type="match status" value="1"/>
</dbReference>
<dbReference type="InterPro" id="IPR040198">
    <property type="entry name" value="Fido_containing"/>
</dbReference>
<evidence type="ECO:0000259" key="3">
    <source>
        <dbReference type="PROSITE" id="PS51459"/>
    </source>
</evidence>
<accession>A0AA51MQU2</accession>
<proteinExistence type="predicted"/>
<evidence type="ECO:0000313" key="4">
    <source>
        <dbReference type="EMBL" id="WML88593.1"/>
    </source>
</evidence>
<reference evidence="4" key="1">
    <citation type="submission" date="2023-08" db="EMBL/GenBank/DDBJ databases">
        <title>New molecular markers tilS and rpoB for phylogenetic and monitoring studies of the genus Thiothrix biodiversity.</title>
        <authorList>
            <person name="Ravin N.V."/>
            <person name="Smolyakov D."/>
            <person name="Markov N.D."/>
            <person name="Beletsky A.V."/>
            <person name="Mardanov A.V."/>
            <person name="Rudenko T.S."/>
            <person name="Grabovich M.Y."/>
        </authorList>
    </citation>
    <scope>NUCLEOTIDE SEQUENCE</scope>
    <source>
        <strain evidence="4">DNT52</strain>
    </source>
</reference>
<dbReference type="PANTHER" id="PTHR13504">
    <property type="entry name" value="FIDO DOMAIN-CONTAINING PROTEIN DDB_G0283145"/>
    <property type="match status" value="1"/>
</dbReference>
<sequence>MSLVGYAYLVEQLTLAVKPVSPVAQVSGTVSQRTETQGKLLFPHGVALQDTPLGHLEFALKHEGINLEVIDAAFEHIQPAELLTRLAQTPNGESIRRLCFLWEWLRGDSLDAPTTPTGKYIDLFPNDIYFTAQHGDRHKTYRITNNALGNAQFCPTVRRDVLAGKATLESLLAQAHQLFYQGHSAAVYQRAIHYLYLSETRSSFAIEKETPSAQKEERFVQLLQRVHEYPQLTEDDLVILQNAVVRDVYSQEAGYRWRQNWLENSLGRVTYFPPPPEVLPNLMQGWEAFTNDSQRGVDVLVQAACAAFGFVYLHPFMDGNGRLHRFMFHQVLARHPQLPADMIVPVSAVIMQNIPAYHEVLTGFSQPITRLWDYRRAEIEPYILKAADSRSYRFFNADREVAFLHQILQQAIEVEMPQEMAWLDGYDQATTALEQRFDLPKKDIAALVRMAWGNGGHLSKHRRKQYAHLPDSVLDEVETVVRQAFQFGND</sequence>
<dbReference type="InterPro" id="IPR036597">
    <property type="entry name" value="Fido-like_dom_sf"/>
</dbReference>
<evidence type="ECO:0000256" key="1">
    <source>
        <dbReference type="PIRSR" id="PIRSR640198-1"/>
    </source>
</evidence>
<dbReference type="RefSeq" id="WP_308872409.1">
    <property type="nucleotide sequence ID" value="NZ_CP133217.1"/>
</dbReference>
<dbReference type="PROSITE" id="PS51459">
    <property type="entry name" value="FIDO"/>
    <property type="match status" value="1"/>
</dbReference>
<dbReference type="EMBL" id="CP133217">
    <property type="protein sequence ID" value="WML88593.1"/>
    <property type="molecule type" value="Genomic_DNA"/>
</dbReference>
<dbReference type="AlphaFoldDB" id="A0AA51MQU2"/>
<keyword evidence="2" id="KW-0067">ATP-binding</keyword>
<dbReference type="Proteomes" id="UP001229862">
    <property type="component" value="Chromosome"/>
</dbReference>
<gene>
    <name evidence="4" type="ORF">RCG00_09490</name>
</gene>
<keyword evidence="2" id="KW-0547">Nucleotide-binding</keyword>
<feature type="binding site" evidence="2">
    <location>
        <begin position="318"/>
        <end position="325"/>
    </location>
    <ligand>
        <name>ATP</name>
        <dbReference type="ChEBI" id="CHEBI:30616"/>
    </ligand>
</feature>
<organism evidence="4">
    <name type="scientific">Thiothrix subterranea</name>
    <dbReference type="NCBI Taxonomy" id="2735563"/>
    <lineage>
        <taxon>Bacteria</taxon>
        <taxon>Pseudomonadati</taxon>
        <taxon>Pseudomonadota</taxon>
        <taxon>Gammaproteobacteria</taxon>
        <taxon>Thiotrichales</taxon>
        <taxon>Thiotrichaceae</taxon>
        <taxon>Thiothrix</taxon>
    </lineage>
</organism>
<name>A0AA51MQU2_9GAMM</name>
<dbReference type="InterPro" id="IPR003812">
    <property type="entry name" value="Fido"/>
</dbReference>
<feature type="domain" description="Fido" evidence="3">
    <location>
        <begin position="232"/>
        <end position="385"/>
    </location>
</feature>
<dbReference type="SUPFAM" id="SSF140931">
    <property type="entry name" value="Fic-like"/>
    <property type="match status" value="1"/>
</dbReference>
<dbReference type="GO" id="GO:0005524">
    <property type="term" value="F:ATP binding"/>
    <property type="evidence" value="ECO:0007669"/>
    <property type="project" value="UniProtKB-KW"/>
</dbReference>